<dbReference type="RefSeq" id="WP_310275331.1">
    <property type="nucleotide sequence ID" value="NZ_JAVDXW010000001.1"/>
</dbReference>
<evidence type="ECO:0000256" key="1">
    <source>
        <dbReference type="SAM" id="MobiDB-lite"/>
    </source>
</evidence>
<dbReference type="AlphaFoldDB" id="A0AAE4CN92"/>
<feature type="compositionally biased region" description="Basic and acidic residues" evidence="1">
    <location>
        <begin position="1"/>
        <end position="12"/>
    </location>
</feature>
<name>A0AAE4CN92_9ACTN</name>
<keyword evidence="4" id="KW-1185">Reference proteome</keyword>
<evidence type="ECO:0000256" key="2">
    <source>
        <dbReference type="SAM" id="Phobius"/>
    </source>
</evidence>
<gene>
    <name evidence="3" type="ORF">JOF55_003372</name>
</gene>
<keyword evidence="2" id="KW-0472">Membrane</keyword>
<dbReference type="EMBL" id="JAVDXW010000001">
    <property type="protein sequence ID" value="MDR7303191.1"/>
    <property type="molecule type" value="Genomic_DNA"/>
</dbReference>
<reference evidence="3" key="1">
    <citation type="submission" date="2023-07" db="EMBL/GenBank/DDBJ databases">
        <title>Sequencing the genomes of 1000 actinobacteria strains.</title>
        <authorList>
            <person name="Klenk H.-P."/>
        </authorList>
    </citation>
    <scope>NUCLEOTIDE SEQUENCE</scope>
    <source>
        <strain evidence="3">DSM 45977</strain>
    </source>
</reference>
<protein>
    <recommendedName>
        <fullName evidence="5">Alkaline shock response membrane anchor protein AmaP</fullName>
    </recommendedName>
</protein>
<proteinExistence type="predicted"/>
<organism evidence="3 4">
    <name type="scientific">Haloactinomyces albus</name>
    <dbReference type="NCBI Taxonomy" id="1352928"/>
    <lineage>
        <taxon>Bacteria</taxon>
        <taxon>Bacillati</taxon>
        <taxon>Actinomycetota</taxon>
        <taxon>Actinomycetes</taxon>
        <taxon>Actinopolysporales</taxon>
        <taxon>Actinopolysporaceae</taxon>
        <taxon>Haloactinomyces</taxon>
    </lineage>
</organism>
<dbReference type="Proteomes" id="UP001180845">
    <property type="component" value="Unassembled WGS sequence"/>
</dbReference>
<accession>A0AAE4CN92</accession>
<feature type="transmembrane region" description="Helical" evidence="2">
    <location>
        <begin position="76"/>
        <end position="96"/>
    </location>
</feature>
<sequence length="208" mass="22457">MTAHQLDRKSDADPSSTPTGRSLGFERGVTAVIGVLALLGGTFALLVGAGLLGIFRAQRTVLDPIAAQWLRTHPRAATAAAIALGLVLLGIGIWWAKRALRFEGRPQLRLGSTPSGSTTVTAAALTEAIRSDVRSIGGVTRFRVRMAGTPRDPSLRLVLSLQQGTDIRRVWEQLDQEVLAKARQTLDTSIVPTAIRLELDRAPRQRVR</sequence>
<evidence type="ECO:0008006" key="5">
    <source>
        <dbReference type="Google" id="ProtNLM"/>
    </source>
</evidence>
<evidence type="ECO:0000313" key="4">
    <source>
        <dbReference type="Proteomes" id="UP001180845"/>
    </source>
</evidence>
<comment type="caution">
    <text evidence="3">The sequence shown here is derived from an EMBL/GenBank/DDBJ whole genome shotgun (WGS) entry which is preliminary data.</text>
</comment>
<keyword evidence="2" id="KW-0812">Transmembrane</keyword>
<feature type="region of interest" description="Disordered" evidence="1">
    <location>
        <begin position="1"/>
        <end position="21"/>
    </location>
</feature>
<evidence type="ECO:0000313" key="3">
    <source>
        <dbReference type="EMBL" id="MDR7303191.1"/>
    </source>
</evidence>
<keyword evidence="2" id="KW-1133">Transmembrane helix</keyword>
<feature type="transmembrane region" description="Helical" evidence="2">
    <location>
        <begin position="31"/>
        <end position="55"/>
    </location>
</feature>